<reference evidence="1 2" key="1">
    <citation type="submission" date="2022-04" db="EMBL/GenBank/DDBJ databases">
        <title>The arsenic-methylating capacity of Chitinophaga filiformis YT5 during chitin decomposition.</title>
        <authorList>
            <person name="Chen G."/>
            <person name="Liang Y."/>
        </authorList>
    </citation>
    <scope>NUCLEOTIDE SEQUENCE [LARGE SCALE GENOMIC DNA]</scope>
    <source>
        <strain evidence="1 2">YT5</strain>
    </source>
</reference>
<gene>
    <name evidence="1" type="ORF">MYF79_20770</name>
</gene>
<organism evidence="1 2">
    <name type="scientific">Chitinophaga filiformis</name>
    <name type="common">Myxococcus filiformis</name>
    <name type="synonym">Flexibacter filiformis</name>
    <dbReference type="NCBI Taxonomy" id="104663"/>
    <lineage>
        <taxon>Bacteria</taxon>
        <taxon>Pseudomonadati</taxon>
        <taxon>Bacteroidota</taxon>
        <taxon>Chitinophagia</taxon>
        <taxon>Chitinophagales</taxon>
        <taxon>Chitinophagaceae</taxon>
        <taxon>Chitinophaga</taxon>
    </lineage>
</organism>
<keyword evidence="2" id="KW-1185">Reference proteome</keyword>
<evidence type="ECO:0000313" key="2">
    <source>
        <dbReference type="Proteomes" id="UP000830198"/>
    </source>
</evidence>
<name>A0ABY4HV88_CHIFI</name>
<dbReference type="RefSeq" id="WP_247809720.1">
    <property type="nucleotide sequence ID" value="NZ_CP095855.1"/>
</dbReference>
<dbReference type="EMBL" id="CP095855">
    <property type="protein sequence ID" value="UPK67378.1"/>
    <property type="molecule type" value="Genomic_DNA"/>
</dbReference>
<evidence type="ECO:0000313" key="1">
    <source>
        <dbReference type="EMBL" id="UPK67378.1"/>
    </source>
</evidence>
<accession>A0ABY4HV88</accession>
<protein>
    <recommendedName>
        <fullName evidence="3">HEAT repeat-containing protein</fullName>
    </recommendedName>
</protein>
<sequence length="272" mass="30703">MEKLADGRDPVIPDYLQIELNKTDWRQLQTAIGTGEELPANINGLLTGDDRIAEKCAERIRWSVCAHGGYYDAAYATATVLARILPVAKEPQRLLALLYKIMSQPALRTDGYAELVSSLVFLAPQLRQWAVAPDHVMARQAQHILMHAGQGMPGTEMLFRQEWQDATHPPERRAYALFCLGRLYEIEEAYGKMRNHFIEAYQQEPLALLRTIMAIFLVRDAEARSDVSWTDTIIQALAEPDTLKGLDLVEIFTGYDVAGFLEMLLDDANVKR</sequence>
<evidence type="ECO:0008006" key="3">
    <source>
        <dbReference type="Google" id="ProtNLM"/>
    </source>
</evidence>
<dbReference type="Proteomes" id="UP000830198">
    <property type="component" value="Chromosome"/>
</dbReference>
<proteinExistence type="predicted"/>